<dbReference type="EMBL" id="JBGMDY010000002">
    <property type="protein sequence ID" value="KAL2344577.1"/>
    <property type="molecule type" value="Genomic_DNA"/>
</dbReference>
<dbReference type="PANTHER" id="PTHR10775:SF158">
    <property type="entry name" value="TNP2-LIKE TRANSPOSON PROTEIN"/>
    <property type="match status" value="1"/>
</dbReference>
<evidence type="ECO:0000259" key="1">
    <source>
        <dbReference type="Pfam" id="PF13963"/>
    </source>
</evidence>
<feature type="domain" description="Transposase-associated" evidence="1">
    <location>
        <begin position="3"/>
        <end position="75"/>
    </location>
</feature>
<evidence type="ECO:0000313" key="2">
    <source>
        <dbReference type="EMBL" id="KAL2344577.1"/>
    </source>
</evidence>
<dbReference type="InterPro" id="IPR029480">
    <property type="entry name" value="Transpos_assoc"/>
</dbReference>
<organism evidence="2 3">
    <name type="scientific">Flemingia macrophylla</name>
    <dbReference type="NCBI Taxonomy" id="520843"/>
    <lineage>
        <taxon>Eukaryota</taxon>
        <taxon>Viridiplantae</taxon>
        <taxon>Streptophyta</taxon>
        <taxon>Embryophyta</taxon>
        <taxon>Tracheophyta</taxon>
        <taxon>Spermatophyta</taxon>
        <taxon>Magnoliopsida</taxon>
        <taxon>eudicotyledons</taxon>
        <taxon>Gunneridae</taxon>
        <taxon>Pentapetalae</taxon>
        <taxon>rosids</taxon>
        <taxon>fabids</taxon>
        <taxon>Fabales</taxon>
        <taxon>Fabaceae</taxon>
        <taxon>Papilionoideae</taxon>
        <taxon>50 kb inversion clade</taxon>
        <taxon>NPAAA clade</taxon>
        <taxon>indigoferoid/millettioid clade</taxon>
        <taxon>Phaseoleae</taxon>
        <taxon>Flemingia</taxon>
    </lineage>
</organism>
<dbReference type="Pfam" id="PF02992">
    <property type="entry name" value="Transposase_21"/>
    <property type="match status" value="1"/>
</dbReference>
<dbReference type="InterPro" id="IPR004242">
    <property type="entry name" value="Transposase_21"/>
</dbReference>
<reference evidence="2 3" key="1">
    <citation type="submission" date="2024-08" db="EMBL/GenBank/DDBJ databases">
        <title>Insights into the chromosomal genome structure of Flemingia macrophylla.</title>
        <authorList>
            <person name="Ding Y."/>
            <person name="Zhao Y."/>
            <person name="Bi W."/>
            <person name="Wu M."/>
            <person name="Zhao G."/>
            <person name="Gong Y."/>
            <person name="Li W."/>
            <person name="Zhang P."/>
        </authorList>
    </citation>
    <scope>NUCLEOTIDE SEQUENCE [LARGE SCALE GENOMIC DNA]</scope>
    <source>
        <strain evidence="2">DYQJB</strain>
        <tissue evidence="2">Leaf</tissue>
    </source>
</reference>
<sequence length="596" mass="69303">MDKSWISKPRNSINYSIGLNKFLDFAFKNGAVGDTIRCPYPKCGFMKWQTRDIVEDHLLYKPFPQNYVIWDPHGEKEALESSQMEDVFQDSGVQPQNPMEMMMNDAFEQYRQHASNIGASRPLNENEILNDESRGDYNGFYELLNDGSQTLYEGSKYTKLEFIIKLYYIKVVCGLSDKAMTMILDLLKDAFEEAKFPPSVYEAKKIINKLGLNYKKIDACPKHCMLYLGDDEKSLDACKHCGTSRWKPKKKKKLAAKVLRYFPLKPRLQRLFTCCKTAKDMRWHVLENNKDGLMRHPRDGEAWKTFDLIHPEFSLDPRNVRLGLATDGFNPARTLSSSYSIWPVFLIPYNLPPWICMSHTSFILSMIIPGKQGPGNNIDVYLQPLVEELRELWNGVDTYDSSLNENFRMRAALMWTISDFPGLGMLSGWNTHTGLACPTCNFDAEPCRLKNCKKWCFMGHRRFLSRNHKFRLNRVRFNGNTEERNPPLKLSGSDIFRQVEHINITFGSGAIQNGTIKRSRQEPAQWNKKSIFFELPYWESNFLRHNLDFMHIEKNVCDNLMYTLLHEKDKSRCYWLSVRARALRESTMHGIGCCSF</sequence>
<comment type="caution">
    <text evidence="2">The sequence shown here is derived from an EMBL/GenBank/DDBJ whole genome shotgun (WGS) entry which is preliminary data.</text>
</comment>
<accession>A0ABD1N904</accession>
<dbReference type="AlphaFoldDB" id="A0ABD1N904"/>
<evidence type="ECO:0000313" key="3">
    <source>
        <dbReference type="Proteomes" id="UP001603857"/>
    </source>
</evidence>
<dbReference type="PANTHER" id="PTHR10775">
    <property type="entry name" value="OS08G0208400 PROTEIN"/>
    <property type="match status" value="1"/>
</dbReference>
<dbReference type="Pfam" id="PF13963">
    <property type="entry name" value="Transpos_assoc"/>
    <property type="match status" value="1"/>
</dbReference>
<name>A0ABD1N904_9FABA</name>
<proteinExistence type="predicted"/>
<keyword evidence="3" id="KW-1185">Reference proteome</keyword>
<dbReference type="Proteomes" id="UP001603857">
    <property type="component" value="Unassembled WGS sequence"/>
</dbReference>
<protein>
    <recommendedName>
        <fullName evidence="1">Transposase-associated domain-containing protein</fullName>
    </recommendedName>
</protein>
<gene>
    <name evidence="2" type="ORF">Fmac_005862</name>
</gene>